<reference evidence="2" key="1">
    <citation type="submission" date="2023-03" db="EMBL/GenBank/DDBJ databases">
        <title>Andean soil-derived lignocellulolytic bacterial consortium as a source of novel taxa and putative plastic-active enzymes.</title>
        <authorList>
            <person name="Diaz-Garcia L."/>
            <person name="Chuvochina M."/>
            <person name="Feuerriegel G."/>
            <person name="Bunk B."/>
            <person name="Sproer C."/>
            <person name="Streit W.R."/>
            <person name="Rodriguez L.M."/>
            <person name="Overmann J."/>
            <person name="Jimenez D.J."/>
        </authorList>
    </citation>
    <scope>NUCLEOTIDE SEQUENCE</scope>
    <source>
        <strain evidence="2">MAG 2441</strain>
    </source>
</reference>
<evidence type="ECO:0000313" key="2">
    <source>
        <dbReference type="EMBL" id="WEK53289.1"/>
    </source>
</evidence>
<name>A0AA95JEI6_9BACL</name>
<dbReference type="AlphaFoldDB" id="A0AA95JEI6"/>
<feature type="coiled-coil region" evidence="1">
    <location>
        <begin position="118"/>
        <end position="166"/>
    </location>
</feature>
<keyword evidence="3" id="KW-1185">Reference proteome</keyword>
<accession>A0AA95JEI6</accession>
<evidence type="ECO:0000256" key="1">
    <source>
        <dbReference type="SAM" id="Coils"/>
    </source>
</evidence>
<sequence>MKIKLIKPIGEIAVGTIFDARRMPGSPFPSIAPYQVIDGKYSGSTISISACIELPEEPTYSLAEYTEVHQELLQRREKVKELMSRLEVAEADEKRAVAVADRFRDEVIQLKRERRKICEMANRREDELLKQIDELRKALKESNQEHQRLMERNAKLLDERDEAQEAKKVTLPREVAEAIEYFRERPGAYGNIDFFYHLRFENDTDLNEQALAIIDYKNTNGNDFIRALVNGYTIEQTPWDRFQHGIDKLLEEYSRIPRGTSPIGFAKKIDELYQTVFGETKSG</sequence>
<dbReference type="Proteomes" id="UP001178662">
    <property type="component" value="Chromosome"/>
</dbReference>
<organism evidence="2 3">
    <name type="scientific">Candidatus Cohnella colombiensis</name>
    <dbReference type="NCBI Taxonomy" id="3121368"/>
    <lineage>
        <taxon>Bacteria</taxon>
        <taxon>Bacillati</taxon>
        <taxon>Bacillota</taxon>
        <taxon>Bacilli</taxon>
        <taxon>Bacillales</taxon>
        <taxon>Paenibacillaceae</taxon>
        <taxon>Cohnella</taxon>
    </lineage>
</organism>
<proteinExistence type="predicted"/>
<protein>
    <submittedName>
        <fullName evidence="2">Uncharacterized protein</fullName>
    </submittedName>
</protein>
<keyword evidence="1" id="KW-0175">Coiled coil</keyword>
<gene>
    <name evidence="2" type="ORF">P0Y55_11895</name>
</gene>
<feature type="coiled-coil region" evidence="1">
    <location>
        <begin position="62"/>
        <end position="92"/>
    </location>
</feature>
<dbReference type="EMBL" id="CP119317">
    <property type="protein sequence ID" value="WEK53289.1"/>
    <property type="molecule type" value="Genomic_DNA"/>
</dbReference>
<evidence type="ECO:0000313" key="3">
    <source>
        <dbReference type="Proteomes" id="UP001178662"/>
    </source>
</evidence>